<gene>
    <name evidence="13" type="ORF">DVH24_026185</name>
</gene>
<dbReference type="InterPro" id="IPR011990">
    <property type="entry name" value="TPR-like_helical_dom_sf"/>
</dbReference>
<feature type="transmembrane region" description="Helical" evidence="9">
    <location>
        <begin position="248"/>
        <end position="265"/>
    </location>
</feature>
<evidence type="ECO:0008006" key="15">
    <source>
        <dbReference type="Google" id="ProtNLM"/>
    </source>
</evidence>
<evidence type="ECO:0000256" key="9">
    <source>
        <dbReference type="SAM" id="Phobius"/>
    </source>
</evidence>
<keyword evidence="6 9" id="KW-1133">Transmembrane helix</keyword>
<dbReference type="EMBL" id="RDQH01000328">
    <property type="protein sequence ID" value="RXI07049.1"/>
    <property type="molecule type" value="Genomic_DNA"/>
</dbReference>
<evidence type="ECO:0000256" key="2">
    <source>
        <dbReference type="ARBA" id="ARBA00022448"/>
    </source>
</evidence>
<evidence type="ECO:0000256" key="6">
    <source>
        <dbReference type="ARBA" id="ARBA00022989"/>
    </source>
</evidence>
<dbReference type="PROSITE" id="PS50939">
    <property type="entry name" value="CYTOCHROME_B561"/>
    <property type="match status" value="1"/>
</dbReference>
<keyword evidence="2" id="KW-0813">Transport</keyword>
<dbReference type="Proteomes" id="UP000290289">
    <property type="component" value="Chromosome 2"/>
</dbReference>
<feature type="transmembrane region" description="Helical" evidence="9">
    <location>
        <begin position="277"/>
        <end position="296"/>
    </location>
</feature>
<dbReference type="Pfam" id="PF04526">
    <property type="entry name" value="DUF568"/>
    <property type="match status" value="1"/>
</dbReference>
<dbReference type="GO" id="GO:0009658">
    <property type="term" value="P:chloroplast organization"/>
    <property type="evidence" value="ECO:0007669"/>
    <property type="project" value="InterPro"/>
</dbReference>
<accession>A0A498KFV0</accession>
<dbReference type="PANTHER" id="PTHR46935">
    <property type="entry name" value="OS01G0674700 PROTEIN"/>
    <property type="match status" value="1"/>
</dbReference>
<proteinExistence type="predicted"/>
<protein>
    <recommendedName>
        <fullName evidence="15">DOMON domain-containing protein</fullName>
    </recommendedName>
</protein>
<feature type="chain" id="PRO_5019793509" description="DOMON domain-containing protein" evidence="10">
    <location>
        <begin position="23"/>
        <end position="1262"/>
    </location>
</feature>
<evidence type="ECO:0000259" key="12">
    <source>
        <dbReference type="PROSITE" id="PS50939"/>
    </source>
</evidence>
<dbReference type="InterPro" id="IPR045265">
    <property type="entry name" value="AIR12_DOMON"/>
</dbReference>
<evidence type="ECO:0000313" key="13">
    <source>
        <dbReference type="EMBL" id="RXI07049.1"/>
    </source>
</evidence>
<comment type="caution">
    <text evidence="13">The sequence shown here is derived from an EMBL/GenBank/DDBJ whole genome shotgun (WGS) entry which is preliminary data.</text>
</comment>
<keyword evidence="3 9" id="KW-0812">Transmembrane</keyword>
<dbReference type="PROSITE" id="PS51375">
    <property type="entry name" value="PPR"/>
    <property type="match status" value="1"/>
</dbReference>
<keyword evidence="14" id="KW-1185">Reference proteome</keyword>
<sequence>MALSRFIFVICLLFTVFSSAAAQPPCMSRTFSNKKTFAACSTLPVLNSTIHWNYYPSTATVDIAFTQSVVSDSRWVAWAINPTSTGMVGSQAIVAYKRTDGTITVYSSPIKSYGTHLEQGNVSFPLYDVSAVFENNEFIIFATIGLPNNVSVVHHVWQQGPMFGNTPGMHSLSGPNVQSFGTLDFLSGKIETSKGSTSTSALKYAHGIINTISWGILMPIGIIVARYLKTVEGADPAWFHAHRGCQMLAFLGGIAGWGTGIFLGSKSPGIQYKGHRCIGITLFALATIQVAVALCLRPKKTDENRKYWNWFHWVVGYGTIVLSIVNIFKGFDILEPANKWKFAYIAIIGTLGCIAAILELRKLGSFLSKFRSNRAAGQEIVETLQASLRQVPHTQFEPDTDKIKRNLTKKGVHPTPKNVHTVRKKEIQKHNRKLNRLAEADSSPPFSQTQKQALAEETHFRTLKREFRDFTKAVKAKSGGEEFMVGRPWEGIERIGFRELASTSAEYGGEKLKKEELNALREMFEARKLEELKWVLDDDIEMKEEWFNGEDRVWDPSKRRRRGEGEVIQFLVDRLSSTEFSARDWKLSKMMKQSGLQFTEGQTLKILGGLGAKGCWKQALSVVDWAYNDKGNKHYKSRFVYTKLLAVLGKARRPHEALRIFNQMLGDFNIYPDVAAYHSIAVTLGQTGLLKELLKIIECMRQKPFKGNKSLSHTNWDPVVEPDVIVYNAINLCVDAILSLFQIGCQLLNACAQTHQWKGVSWVFNQLRKSGLKPNGATYGLAMEVMLQSGKYDLVHELFRKMKKSGEAPKALNYKVIVRAFWCEGKIDEAVEAVRDMEQRGVVGTGSVYYELACCLCNSGRWQDALTEVEKMKKVTNTKPLEVTFTGMITSSMEGRHIDDCISIFEHMKTQCSPNIGTINAMLKVFGRSDMFFKAKELFEEIKTVKPDSDPLLDGGGTSLAPDEYTYISMLKASASALQWEYFEHVYKEMALSGYQIDQSKHASLLVEASRAGKCHLLEHAFDAILEAGEIPHPLFFTEMVFQATVRRDYRRAVTLVSAMAHAPFQISERQWADLFEKNGDAIRQDGLEELLDALNNCDVTSEATVINLKRSLLSLCRSYRSRGLPSSGLLGSGATDTSSSVDSNEGFDGNELVIPNHSLDSVDGIPKPGRDHLVGESTDVPSDEFSVGKTRTRRDIDTVRSLDYVSDEDGEHSDVDEEIETLVNGVDFHDSDLPAANEILEAWKERRKREGMLFPFQQGHK</sequence>
<keyword evidence="10" id="KW-0732">Signal</keyword>
<dbReference type="SMART" id="SM00665">
    <property type="entry name" value="B561"/>
    <property type="match status" value="1"/>
</dbReference>
<dbReference type="STRING" id="3750.A0A498KFV0"/>
<dbReference type="GO" id="GO:0016020">
    <property type="term" value="C:membrane"/>
    <property type="evidence" value="ECO:0007669"/>
    <property type="project" value="UniProtKB-SubCell"/>
</dbReference>
<evidence type="ECO:0000256" key="5">
    <source>
        <dbReference type="ARBA" id="ARBA00022982"/>
    </source>
</evidence>
<keyword evidence="5" id="KW-0249">Electron transport</keyword>
<dbReference type="InterPro" id="IPR005018">
    <property type="entry name" value="DOMON_domain"/>
</dbReference>
<evidence type="ECO:0000256" key="3">
    <source>
        <dbReference type="ARBA" id="ARBA00022692"/>
    </source>
</evidence>
<dbReference type="InterPro" id="IPR044645">
    <property type="entry name" value="DG1/EMB2279-like"/>
</dbReference>
<evidence type="ECO:0000256" key="1">
    <source>
        <dbReference type="ARBA" id="ARBA00004370"/>
    </source>
</evidence>
<dbReference type="PANTHER" id="PTHR46935:SF2">
    <property type="entry name" value="PENTACOTRIPEPTIDE-REPEAT REGION OF PRORP DOMAIN-CONTAINING PROTEIN"/>
    <property type="match status" value="1"/>
</dbReference>
<evidence type="ECO:0000256" key="10">
    <source>
        <dbReference type="SAM" id="SignalP"/>
    </source>
</evidence>
<feature type="signal peptide" evidence="10">
    <location>
        <begin position="1"/>
        <end position="22"/>
    </location>
</feature>
<feature type="transmembrane region" description="Helical" evidence="9">
    <location>
        <begin position="308"/>
        <end position="328"/>
    </location>
</feature>
<dbReference type="PROSITE" id="PS50836">
    <property type="entry name" value="DOMON"/>
    <property type="match status" value="1"/>
</dbReference>
<dbReference type="Pfam" id="PF03188">
    <property type="entry name" value="Cytochrom_B561"/>
    <property type="match status" value="1"/>
</dbReference>
<name>A0A498KFV0_MALDO</name>
<dbReference type="Pfam" id="PF01535">
    <property type="entry name" value="PPR"/>
    <property type="match status" value="1"/>
</dbReference>
<feature type="domain" description="DOMON" evidence="11">
    <location>
        <begin position="46"/>
        <end position="160"/>
    </location>
</feature>
<dbReference type="FunFam" id="1.25.40.10:FF:001552">
    <property type="entry name" value="Predicted protein"/>
    <property type="match status" value="1"/>
</dbReference>
<feature type="transmembrane region" description="Helical" evidence="9">
    <location>
        <begin position="204"/>
        <end position="228"/>
    </location>
</feature>
<feature type="transmembrane region" description="Helical" evidence="9">
    <location>
        <begin position="340"/>
        <end position="360"/>
    </location>
</feature>
<dbReference type="CDD" id="cd09629">
    <property type="entry name" value="DOMON_CIL1_like"/>
    <property type="match status" value="1"/>
</dbReference>
<evidence type="ECO:0000256" key="7">
    <source>
        <dbReference type="ARBA" id="ARBA00023136"/>
    </source>
</evidence>
<dbReference type="AlphaFoldDB" id="A0A498KFV0"/>
<dbReference type="InterPro" id="IPR006593">
    <property type="entry name" value="Cyt_b561/ferric_Rdtase_TM"/>
</dbReference>
<feature type="repeat" description="PPR" evidence="8">
    <location>
        <begin position="775"/>
        <end position="809"/>
    </location>
</feature>
<dbReference type="GO" id="GO:0009507">
    <property type="term" value="C:chloroplast"/>
    <property type="evidence" value="ECO:0007669"/>
    <property type="project" value="TreeGrafter"/>
</dbReference>
<dbReference type="Gene3D" id="1.25.40.10">
    <property type="entry name" value="Tetratricopeptide repeat domain"/>
    <property type="match status" value="4"/>
</dbReference>
<feature type="domain" description="Cytochrome b561" evidence="12">
    <location>
        <begin position="166"/>
        <end position="367"/>
    </location>
</feature>
<keyword evidence="7 9" id="KW-0472">Membrane</keyword>
<dbReference type="CDD" id="cd08760">
    <property type="entry name" value="Cyt_b561_FRRS1_like"/>
    <property type="match status" value="1"/>
</dbReference>
<keyword evidence="4" id="KW-0677">Repeat</keyword>
<dbReference type="Gene3D" id="1.20.120.1770">
    <property type="match status" value="1"/>
</dbReference>
<evidence type="ECO:0000256" key="4">
    <source>
        <dbReference type="ARBA" id="ARBA00022737"/>
    </source>
</evidence>
<evidence type="ECO:0000313" key="14">
    <source>
        <dbReference type="Proteomes" id="UP000290289"/>
    </source>
</evidence>
<organism evidence="13 14">
    <name type="scientific">Malus domestica</name>
    <name type="common">Apple</name>
    <name type="synonym">Pyrus malus</name>
    <dbReference type="NCBI Taxonomy" id="3750"/>
    <lineage>
        <taxon>Eukaryota</taxon>
        <taxon>Viridiplantae</taxon>
        <taxon>Streptophyta</taxon>
        <taxon>Embryophyta</taxon>
        <taxon>Tracheophyta</taxon>
        <taxon>Spermatophyta</taxon>
        <taxon>Magnoliopsida</taxon>
        <taxon>eudicotyledons</taxon>
        <taxon>Gunneridae</taxon>
        <taxon>Pentapetalae</taxon>
        <taxon>rosids</taxon>
        <taxon>fabids</taxon>
        <taxon>Rosales</taxon>
        <taxon>Rosaceae</taxon>
        <taxon>Amygdaloideae</taxon>
        <taxon>Maleae</taxon>
        <taxon>Malus</taxon>
    </lineage>
</organism>
<comment type="subcellular location">
    <subcellularLocation>
        <location evidence="1">Membrane</location>
    </subcellularLocation>
</comment>
<reference evidence="13 14" key="1">
    <citation type="submission" date="2018-10" db="EMBL/GenBank/DDBJ databases">
        <title>A high-quality apple genome assembly.</title>
        <authorList>
            <person name="Hu J."/>
        </authorList>
    </citation>
    <scope>NUCLEOTIDE SEQUENCE [LARGE SCALE GENOMIC DNA]</scope>
    <source>
        <strain evidence="14">cv. HFTH1</strain>
        <tissue evidence="13">Young leaf</tissue>
    </source>
</reference>
<dbReference type="InterPro" id="IPR002885">
    <property type="entry name" value="PPR_rpt"/>
</dbReference>
<dbReference type="NCBIfam" id="TIGR00756">
    <property type="entry name" value="PPR"/>
    <property type="match status" value="1"/>
</dbReference>
<dbReference type="Pfam" id="PF13812">
    <property type="entry name" value="PPR_3"/>
    <property type="match status" value="2"/>
</dbReference>
<evidence type="ECO:0000256" key="8">
    <source>
        <dbReference type="PROSITE-ProRule" id="PRU00708"/>
    </source>
</evidence>
<evidence type="ECO:0000259" key="11">
    <source>
        <dbReference type="PROSITE" id="PS50836"/>
    </source>
</evidence>